<reference evidence="3" key="1">
    <citation type="journal article" date="2024" name="IScience">
        <title>Strigolactones Initiate the Formation of Haustorium-like Structures in Castilleja.</title>
        <authorList>
            <person name="Buerger M."/>
            <person name="Peterson D."/>
            <person name="Chory J."/>
        </authorList>
    </citation>
    <scope>NUCLEOTIDE SEQUENCE [LARGE SCALE GENOMIC DNA]</scope>
</reference>
<evidence type="ECO:0000256" key="1">
    <source>
        <dbReference type="SAM" id="MobiDB-lite"/>
    </source>
</evidence>
<feature type="region of interest" description="Disordered" evidence="1">
    <location>
        <begin position="107"/>
        <end position="153"/>
    </location>
</feature>
<feature type="compositionally biased region" description="Basic and acidic residues" evidence="1">
    <location>
        <begin position="127"/>
        <end position="137"/>
    </location>
</feature>
<comment type="caution">
    <text evidence="2">The sequence shown here is derived from an EMBL/GenBank/DDBJ whole genome shotgun (WGS) entry which is preliminary data.</text>
</comment>
<evidence type="ECO:0000313" key="2">
    <source>
        <dbReference type="EMBL" id="KAL3649533.1"/>
    </source>
</evidence>
<proteinExistence type="predicted"/>
<dbReference type="AlphaFoldDB" id="A0ABD3E596"/>
<evidence type="ECO:0000313" key="3">
    <source>
        <dbReference type="Proteomes" id="UP001632038"/>
    </source>
</evidence>
<keyword evidence="3" id="KW-1185">Reference proteome</keyword>
<organism evidence="2 3">
    <name type="scientific">Castilleja foliolosa</name>
    <dbReference type="NCBI Taxonomy" id="1961234"/>
    <lineage>
        <taxon>Eukaryota</taxon>
        <taxon>Viridiplantae</taxon>
        <taxon>Streptophyta</taxon>
        <taxon>Embryophyta</taxon>
        <taxon>Tracheophyta</taxon>
        <taxon>Spermatophyta</taxon>
        <taxon>Magnoliopsida</taxon>
        <taxon>eudicotyledons</taxon>
        <taxon>Gunneridae</taxon>
        <taxon>Pentapetalae</taxon>
        <taxon>asterids</taxon>
        <taxon>lamiids</taxon>
        <taxon>Lamiales</taxon>
        <taxon>Orobanchaceae</taxon>
        <taxon>Pedicularideae</taxon>
        <taxon>Castillejinae</taxon>
        <taxon>Castilleja</taxon>
    </lineage>
</organism>
<dbReference type="Proteomes" id="UP001632038">
    <property type="component" value="Unassembled WGS sequence"/>
</dbReference>
<name>A0ABD3E596_9LAMI</name>
<sequence length="153" mass="16336">METPPPSNLGAATVLTSQNLAEAAVSAPPLTSQSAEMIVDVDHRLAPPAVANQYDLPLAVSGPQLVQFIDVDLDLPLAVAVSGPQLVQILDMDLDLRLAPPPTAALTSAALTLPRRRRQAEPPLEPQPRRPRYEPHVQSDALRLAPSAFPPVR</sequence>
<protein>
    <submittedName>
        <fullName evidence="2">Uncharacterized protein</fullName>
    </submittedName>
</protein>
<gene>
    <name evidence="2" type="ORF">CASFOL_005936</name>
</gene>
<accession>A0ABD3E596</accession>
<dbReference type="EMBL" id="JAVIJP010000007">
    <property type="protein sequence ID" value="KAL3649533.1"/>
    <property type="molecule type" value="Genomic_DNA"/>
</dbReference>